<dbReference type="SUPFAM" id="SSF82829">
    <property type="entry name" value="MesJ substrate recognition domain-like"/>
    <property type="match status" value="1"/>
</dbReference>
<feature type="binding site" evidence="8">
    <location>
        <begin position="26"/>
        <end position="31"/>
    </location>
    <ligand>
        <name>ATP</name>
        <dbReference type="ChEBI" id="CHEBI:30616"/>
    </ligand>
</feature>
<dbReference type="PANTHER" id="PTHR43033:SF1">
    <property type="entry name" value="TRNA(ILE)-LYSIDINE SYNTHASE-RELATED"/>
    <property type="match status" value="1"/>
</dbReference>
<dbReference type="NCBIfam" id="TIGR02433">
    <property type="entry name" value="lysidine_TilS_C"/>
    <property type="match status" value="1"/>
</dbReference>
<dbReference type="SMART" id="SM00977">
    <property type="entry name" value="TilS_C"/>
    <property type="match status" value="1"/>
</dbReference>
<evidence type="ECO:0000256" key="3">
    <source>
        <dbReference type="ARBA" id="ARBA00022598"/>
    </source>
</evidence>
<dbReference type="Gene3D" id="3.40.50.620">
    <property type="entry name" value="HUPs"/>
    <property type="match status" value="1"/>
</dbReference>
<evidence type="ECO:0000256" key="7">
    <source>
        <dbReference type="ARBA" id="ARBA00048539"/>
    </source>
</evidence>
<evidence type="ECO:0000256" key="4">
    <source>
        <dbReference type="ARBA" id="ARBA00022694"/>
    </source>
</evidence>
<dbReference type="EC" id="6.3.4.19" evidence="8"/>
<reference evidence="10" key="1">
    <citation type="journal article" date="2014" name="Int. J. Syst. Evol. Microbiol.">
        <title>Complete genome sequence of Corynebacterium casei LMG S-19264T (=DSM 44701T), isolated from a smear-ripened cheese.</title>
        <authorList>
            <consortium name="US DOE Joint Genome Institute (JGI-PGF)"/>
            <person name="Walter F."/>
            <person name="Albersmeier A."/>
            <person name="Kalinowski J."/>
            <person name="Ruckert C."/>
        </authorList>
    </citation>
    <scope>NUCLEOTIDE SEQUENCE</scope>
    <source>
        <strain evidence="10">CGMCC 1.6333</strain>
    </source>
</reference>
<comment type="caution">
    <text evidence="10">The sequence shown here is derived from an EMBL/GenBank/DDBJ whole genome shotgun (WGS) entry which is preliminary data.</text>
</comment>
<dbReference type="GO" id="GO:0005524">
    <property type="term" value="F:ATP binding"/>
    <property type="evidence" value="ECO:0007669"/>
    <property type="project" value="UniProtKB-UniRule"/>
</dbReference>
<dbReference type="InterPro" id="IPR012795">
    <property type="entry name" value="tRNA_Ile_lys_synt_N"/>
</dbReference>
<dbReference type="SUPFAM" id="SSF56037">
    <property type="entry name" value="PheT/TilS domain"/>
    <property type="match status" value="1"/>
</dbReference>
<dbReference type="CDD" id="cd01992">
    <property type="entry name" value="TilS_N"/>
    <property type="match status" value="1"/>
</dbReference>
<dbReference type="Proteomes" id="UP000618460">
    <property type="component" value="Unassembled WGS sequence"/>
</dbReference>
<dbReference type="InterPro" id="IPR015262">
    <property type="entry name" value="tRNA_Ile_lys_synt_subst-bd"/>
</dbReference>
<dbReference type="GO" id="GO:0032267">
    <property type="term" value="F:tRNA(Ile)-lysidine synthase activity"/>
    <property type="evidence" value="ECO:0007669"/>
    <property type="project" value="UniProtKB-EC"/>
</dbReference>
<comment type="domain">
    <text evidence="8">The N-terminal region contains the highly conserved SGGXDS motif, predicted to be a P-loop motif involved in ATP binding.</text>
</comment>
<comment type="function">
    <text evidence="8">Ligates lysine onto the cytidine present at position 34 of the AUA codon-specific tRNA(Ile) that contains the anticodon CAU, in an ATP-dependent manner. Cytidine is converted to lysidine, thus changing the amino acid specificity of the tRNA from methionine to isoleucine.</text>
</comment>
<evidence type="ECO:0000256" key="6">
    <source>
        <dbReference type="ARBA" id="ARBA00022840"/>
    </source>
</evidence>
<keyword evidence="6 8" id="KW-0067">ATP-binding</keyword>
<dbReference type="Pfam" id="PF09179">
    <property type="entry name" value="TilS"/>
    <property type="match status" value="1"/>
</dbReference>
<dbReference type="GO" id="GO:0006400">
    <property type="term" value="P:tRNA modification"/>
    <property type="evidence" value="ECO:0007669"/>
    <property type="project" value="UniProtKB-UniRule"/>
</dbReference>
<dbReference type="EMBL" id="BMLG01000014">
    <property type="protein sequence ID" value="GGM36446.1"/>
    <property type="molecule type" value="Genomic_DNA"/>
</dbReference>
<keyword evidence="11" id="KW-1185">Reference proteome</keyword>
<dbReference type="InterPro" id="IPR011063">
    <property type="entry name" value="TilS/TtcA_N"/>
</dbReference>
<dbReference type="SUPFAM" id="SSF52402">
    <property type="entry name" value="Adenine nucleotide alpha hydrolases-like"/>
    <property type="match status" value="1"/>
</dbReference>
<dbReference type="InterPro" id="IPR014729">
    <property type="entry name" value="Rossmann-like_a/b/a_fold"/>
</dbReference>
<name>A0A917WWS9_9BACI</name>
<dbReference type="InterPro" id="IPR012796">
    <property type="entry name" value="Lysidine-tRNA-synth_C"/>
</dbReference>
<dbReference type="OrthoDB" id="9807403at2"/>
<dbReference type="GO" id="GO:0005737">
    <property type="term" value="C:cytoplasm"/>
    <property type="evidence" value="ECO:0007669"/>
    <property type="project" value="UniProtKB-SubCell"/>
</dbReference>
<reference evidence="10" key="2">
    <citation type="submission" date="2020-09" db="EMBL/GenBank/DDBJ databases">
        <authorList>
            <person name="Sun Q."/>
            <person name="Zhou Y."/>
        </authorList>
    </citation>
    <scope>NUCLEOTIDE SEQUENCE</scope>
    <source>
        <strain evidence="10">CGMCC 1.6333</strain>
    </source>
</reference>
<keyword evidence="2 8" id="KW-0963">Cytoplasm</keyword>
<evidence type="ECO:0000259" key="9">
    <source>
        <dbReference type="SMART" id="SM00977"/>
    </source>
</evidence>
<accession>A0A917WWS9</accession>
<dbReference type="HAMAP" id="MF_01161">
    <property type="entry name" value="tRNA_Ile_lys_synt"/>
    <property type="match status" value="1"/>
</dbReference>
<dbReference type="AlphaFoldDB" id="A0A917WWS9"/>
<protein>
    <recommendedName>
        <fullName evidence="8">tRNA(Ile)-lysidine synthase</fullName>
        <ecNumber evidence="8">6.3.4.19</ecNumber>
    </recommendedName>
    <alternativeName>
        <fullName evidence="8">tRNA(Ile)-2-lysyl-cytidine synthase</fullName>
    </alternativeName>
    <alternativeName>
        <fullName evidence="8">tRNA(Ile)-lysidine synthetase</fullName>
    </alternativeName>
</protein>
<dbReference type="Pfam" id="PF11734">
    <property type="entry name" value="TilS_C"/>
    <property type="match status" value="1"/>
</dbReference>
<evidence type="ECO:0000256" key="1">
    <source>
        <dbReference type="ARBA" id="ARBA00004496"/>
    </source>
</evidence>
<evidence type="ECO:0000256" key="2">
    <source>
        <dbReference type="ARBA" id="ARBA00022490"/>
    </source>
</evidence>
<keyword evidence="3 8" id="KW-0436">Ligase</keyword>
<dbReference type="Gene3D" id="3.30.465.60">
    <property type="match status" value="1"/>
</dbReference>
<proteinExistence type="inferred from homology"/>
<evidence type="ECO:0000313" key="10">
    <source>
        <dbReference type="EMBL" id="GGM36446.1"/>
    </source>
</evidence>
<dbReference type="NCBIfam" id="TIGR02432">
    <property type="entry name" value="lysidine_TilS_N"/>
    <property type="match status" value="1"/>
</dbReference>
<dbReference type="Pfam" id="PF01171">
    <property type="entry name" value="ATP_bind_3"/>
    <property type="match status" value="1"/>
</dbReference>
<evidence type="ECO:0000256" key="5">
    <source>
        <dbReference type="ARBA" id="ARBA00022741"/>
    </source>
</evidence>
<feature type="domain" description="Lysidine-tRNA(Ile) synthetase C-terminal" evidence="9">
    <location>
        <begin position="386"/>
        <end position="458"/>
    </location>
</feature>
<evidence type="ECO:0000256" key="8">
    <source>
        <dbReference type="HAMAP-Rule" id="MF_01161"/>
    </source>
</evidence>
<sequence length="466" mass="54485">MEYEIDGFIKRHDLLKPHSTLLIGVSGGPDSMALLYYLNARKHQWDFHLIVLSVDHGLRGEASREDVEYVRAFCFEHNIAFHNTSVDVPTYKKKHKLGTQEAARKMRYTFFYEQMKQHQADYLVLGHHGDDQIETMLMRLTRSSNPAALTGIPLRREFATGQIIRPFLAVTKKDIESYCKEKGITPRRDPSNEEDLYTRNFFRMHLSPLLKEQNPNLHRSIQKLSEAITADTHYLDQQAQKAFESIVHIINKPKQVECSIILLKKYPFALQRRVFHLILNYLYDVLPDSLHYGHEEQFFDLIHSERANASIDLPKKMRMTKSYQSIHFQFQEEKAHNFSYFLPVPGEVRLPDGTEIVASVIKPPFSKNQDRNVLIVQVDVEKQTPFLVRYRQPGDRMYVKGLHGRKKVKDIFIDKKIPLHQRDRWPLIVDQQGDVLWVIGLVKGTEKGHSNGHQFIKIEYRSNENI</sequence>
<organism evidence="10 11">
    <name type="scientific">Paraliobacillus quinghaiensis</name>
    <dbReference type="NCBI Taxonomy" id="470815"/>
    <lineage>
        <taxon>Bacteria</taxon>
        <taxon>Bacillati</taxon>
        <taxon>Bacillota</taxon>
        <taxon>Bacilli</taxon>
        <taxon>Bacillales</taxon>
        <taxon>Bacillaceae</taxon>
        <taxon>Paraliobacillus</taxon>
    </lineage>
</organism>
<evidence type="ECO:0000313" key="11">
    <source>
        <dbReference type="Proteomes" id="UP000618460"/>
    </source>
</evidence>
<keyword evidence="4 8" id="KW-0819">tRNA processing</keyword>
<keyword evidence="5 8" id="KW-0547">Nucleotide-binding</keyword>
<dbReference type="InterPro" id="IPR012094">
    <property type="entry name" value="tRNA_Ile_lys_synt"/>
</dbReference>
<dbReference type="PANTHER" id="PTHR43033">
    <property type="entry name" value="TRNA(ILE)-LYSIDINE SYNTHASE-RELATED"/>
    <property type="match status" value="1"/>
</dbReference>
<comment type="similarity">
    <text evidence="8">Belongs to the tRNA(Ile)-lysidine synthase family.</text>
</comment>
<dbReference type="RefSeq" id="WP_117156991.1">
    <property type="nucleotide sequence ID" value="NZ_BMLG01000014.1"/>
</dbReference>
<comment type="catalytic activity">
    <reaction evidence="7 8">
        <text>cytidine(34) in tRNA(Ile2) + L-lysine + ATP = lysidine(34) in tRNA(Ile2) + AMP + diphosphate + H(+)</text>
        <dbReference type="Rhea" id="RHEA:43744"/>
        <dbReference type="Rhea" id="RHEA-COMP:10625"/>
        <dbReference type="Rhea" id="RHEA-COMP:10670"/>
        <dbReference type="ChEBI" id="CHEBI:15378"/>
        <dbReference type="ChEBI" id="CHEBI:30616"/>
        <dbReference type="ChEBI" id="CHEBI:32551"/>
        <dbReference type="ChEBI" id="CHEBI:33019"/>
        <dbReference type="ChEBI" id="CHEBI:82748"/>
        <dbReference type="ChEBI" id="CHEBI:83665"/>
        <dbReference type="ChEBI" id="CHEBI:456215"/>
        <dbReference type="EC" id="6.3.4.19"/>
    </reaction>
</comment>
<gene>
    <name evidence="8 10" type="primary">tilS</name>
    <name evidence="10" type="ORF">GCM10011351_23190</name>
</gene>
<comment type="subcellular location">
    <subcellularLocation>
        <location evidence="1 8">Cytoplasm</location>
    </subcellularLocation>
</comment>